<comment type="subcellular location">
    <subcellularLocation>
        <location evidence="1">Cell outer membrane</location>
    </subcellularLocation>
</comment>
<keyword evidence="4" id="KW-0812">Transmembrane</keyword>
<accession>A0ABY5EPQ9</accession>
<dbReference type="Pfam" id="PF06812">
    <property type="entry name" value="ImpA_N"/>
    <property type="match status" value="1"/>
</dbReference>
<dbReference type="SUPFAM" id="SSF103088">
    <property type="entry name" value="OmpA-like"/>
    <property type="match status" value="1"/>
</dbReference>
<dbReference type="Gene3D" id="3.30.1330.60">
    <property type="entry name" value="OmpA-like domain"/>
    <property type="match status" value="1"/>
</dbReference>
<evidence type="ECO:0000313" key="7">
    <source>
        <dbReference type="Proteomes" id="UP001059607"/>
    </source>
</evidence>
<dbReference type="Proteomes" id="UP001059607">
    <property type="component" value="Chromosome"/>
</dbReference>
<keyword evidence="2 3" id="KW-0472">Membrane</keyword>
<dbReference type="CDD" id="cd07185">
    <property type="entry name" value="OmpA_C-like"/>
    <property type="match status" value="1"/>
</dbReference>
<sequence>MTALFEMRIRVGGDPRGFGEFMALCDELAKLSHPACPDVDWGRVEQWCLALFQQNGAELQTVCFYTLARGQRYGLEGITQGVVLLEALGREWSRLWPLMASVRLDLLEWLFDQLQLLLRGAPITAHGVPALVQLDTELARLQACLLPQLSSPLLTLQALRHQLINLTQRLEQSYSSDQRVLVPIRVAAPTWVTPVVILPPPEVDARRPQMRLWLFAGALLVALAAGFGWRTWLAGPGNEVLMPEPVRLDSLSLFDAGSATLKPGSTKVLVNALVGIKAQPGWLIVIAGHTDAKGTAEQNLALSHARASAVRDWMQGMGDIADNCFAVQGFAANQPIASNETEVGRSVNRRVDIHLVPQVGACEQVDLVEGDRQS</sequence>
<evidence type="ECO:0000256" key="4">
    <source>
        <dbReference type="SAM" id="Phobius"/>
    </source>
</evidence>
<dbReference type="InterPro" id="IPR050330">
    <property type="entry name" value="Bact_OuterMem_StrucFunc"/>
</dbReference>
<keyword evidence="7" id="KW-1185">Reference proteome</keyword>
<dbReference type="RefSeq" id="WP_054614971.1">
    <property type="nucleotide sequence ID" value="NZ_CP101125.1"/>
</dbReference>
<evidence type="ECO:0000256" key="3">
    <source>
        <dbReference type="PROSITE-ProRule" id="PRU00473"/>
    </source>
</evidence>
<dbReference type="PANTHER" id="PTHR30329:SF20">
    <property type="entry name" value="EXPORTED PROTEIN"/>
    <property type="match status" value="1"/>
</dbReference>
<dbReference type="InterPro" id="IPR006665">
    <property type="entry name" value="OmpA-like"/>
</dbReference>
<reference evidence="6" key="1">
    <citation type="submission" date="2022-07" db="EMBL/GenBank/DDBJ databases">
        <title>Pseudomonas nunamit sp. nov. an antifungal species isolated from Greenland.</title>
        <authorList>
            <person name="Ntana F."/>
            <person name="Hennessy R.C."/>
            <person name="Zervas A."/>
            <person name="Stougaard P."/>
        </authorList>
    </citation>
    <scope>NUCLEOTIDE SEQUENCE</scope>
    <source>
        <strain evidence="6">In5</strain>
    </source>
</reference>
<keyword evidence="4" id="KW-1133">Transmembrane helix</keyword>
<evidence type="ECO:0000256" key="1">
    <source>
        <dbReference type="ARBA" id="ARBA00004442"/>
    </source>
</evidence>
<evidence type="ECO:0000256" key="2">
    <source>
        <dbReference type="ARBA" id="ARBA00023136"/>
    </source>
</evidence>
<evidence type="ECO:0000313" key="6">
    <source>
        <dbReference type="EMBL" id="UTO17183.1"/>
    </source>
</evidence>
<dbReference type="Pfam" id="PF00691">
    <property type="entry name" value="OmpA"/>
    <property type="match status" value="1"/>
</dbReference>
<dbReference type="InterPro" id="IPR006664">
    <property type="entry name" value="OMP_bac"/>
</dbReference>
<name>A0ABY5EPQ9_9PSED</name>
<feature type="domain" description="OmpA-like" evidence="5">
    <location>
        <begin position="241"/>
        <end position="359"/>
    </location>
</feature>
<organism evidence="6 7">
    <name type="scientific">Pseudomonas nunensis</name>
    <dbReference type="NCBI Taxonomy" id="2961896"/>
    <lineage>
        <taxon>Bacteria</taxon>
        <taxon>Pseudomonadati</taxon>
        <taxon>Pseudomonadota</taxon>
        <taxon>Gammaproteobacteria</taxon>
        <taxon>Pseudomonadales</taxon>
        <taxon>Pseudomonadaceae</taxon>
        <taxon>Pseudomonas</taxon>
    </lineage>
</organism>
<proteinExistence type="predicted"/>
<dbReference type="EMBL" id="CP101125">
    <property type="protein sequence ID" value="UTO17183.1"/>
    <property type="molecule type" value="Genomic_DNA"/>
</dbReference>
<dbReference type="InterPro" id="IPR036737">
    <property type="entry name" value="OmpA-like_sf"/>
</dbReference>
<dbReference type="PANTHER" id="PTHR30329">
    <property type="entry name" value="STATOR ELEMENT OF FLAGELLAR MOTOR COMPLEX"/>
    <property type="match status" value="1"/>
</dbReference>
<gene>
    <name evidence="6" type="ORF">NK667_12785</name>
</gene>
<evidence type="ECO:0000259" key="5">
    <source>
        <dbReference type="PROSITE" id="PS51123"/>
    </source>
</evidence>
<feature type="transmembrane region" description="Helical" evidence="4">
    <location>
        <begin position="212"/>
        <end position="232"/>
    </location>
</feature>
<dbReference type="PRINTS" id="PR01021">
    <property type="entry name" value="OMPADOMAIN"/>
</dbReference>
<dbReference type="PROSITE" id="PS51123">
    <property type="entry name" value="OMPA_2"/>
    <property type="match status" value="1"/>
</dbReference>
<protein>
    <submittedName>
        <fullName evidence="6">OmpA family protein</fullName>
    </submittedName>
</protein>
<dbReference type="InterPro" id="IPR010657">
    <property type="entry name" value="ImpA_N"/>
</dbReference>